<keyword evidence="4" id="KW-1185">Reference proteome</keyword>
<protein>
    <recommendedName>
        <fullName evidence="2">Deacetylase PdaC domain-containing protein</fullName>
    </recommendedName>
</protein>
<evidence type="ECO:0000313" key="3">
    <source>
        <dbReference type="EMBL" id="PQM27824.1"/>
    </source>
</evidence>
<dbReference type="Gene3D" id="3.30.565.40">
    <property type="entry name" value="Fervidobacterium nodosum Rt17-B1 like"/>
    <property type="match status" value="1"/>
</dbReference>
<evidence type="ECO:0000313" key="4">
    <source>
        <dbReference type="Proteomes" id="UP000238954"/>
    </source>
</evidence>
<dbReference type="EMBL" id="PHFW01000002">
    <property type="protein sequence ID" value="PQM27824.1"/>
    <property type="molecule type" value="Genomic_DNA"/>
</dbReference>
<dbReference type="PROSITE" id="PS51257">
    <property type="entry name" value="PROKAR_LIPOPROTEIN"/>
    <property type="match status" value="1"/>
</dbReference>
<organism evidence="3 4">
    <name type="scientific">Sphingopyxis lindanitolerans</name>
    <dbReference type="NCBI Taxonomy" id="2054227"/>
    <lineage>
        <taxon>Bacteria</taxon>
        <taxon>Pseudomonadati</taxon>
        <taxon>Pseudomonadota</taxon>
        <taxon>Alphaproteobacteria</taxon>
        <taxon>Sphingomonadales</taxon>
        <taxon>Sphingomonadaceae</taxon>
        <taxon>Sphingopyxis</taxon>
    </lineage>
</organism>
<dbReference type="InterPro" id="IPR025303">
    <property type="entry name" value="PdaC"/>
</dbReference>
<dbReference type="OrthoDB" id="4760806at2"/>
<dbReference type="RefSeq" id="WP_105998085.1">
    <property type="nucleotide sequence ID" value="NZ_CM009578.1"/>
</dbReference>
<dbReference type="Pfam" id="PF13739">
    <property type="entry name" value="PdaC"/>
    <property type="match status" value="1"/>
</dbReference>
<proteinExistence type="predicted"/>
<comment type="caution">
    <text evidence="3">The sequence shown here is derived from an EMBL/GenBank/DDBJ whole genome shotgun (WGS) entry which is preliminary data.</text>
</comment>
<evidence type="ECO:0000259" key="2">
    <source>
        <dbReference type="Pfam" id="PF13739"/>
    </source>
</evidence>
<evidence type="ECO:0000256" key="1">
    <source>
        <dbReference type="SAM" id="SignalP"/>
    </source>
</evidence>
<reference evidence="4" key="1">
    <citation type="submission" date="2017-11" db="EMBL/GenBank/DDBJ databases">
        <title>The complete genome sequence of Sphingopyxis pomeranensis sp. nov. strain WS5A3p.</title>
        <authorList>
            <person name="Kaminski M.A."/>
        </authorList>
    </citation>
    <scope>NUCLEOTIDE SEQUENCE [LARGE SCALE GENOMIC DNA]</scope>
    <source>
        <strain evidence="4">WS5A3p</strain>
    </source>
</reference>
<feature type="signal peptide" evidence="1">
    <location>
        <begin position="1"/>
        <end position="21"/>
    </location>
</feature>
<name>A0A2S8B5Y8_9SPHN</name>
<dbReference type="Proteomes" id="UP000238954">
    <property type="component" value="Chromosome"/>
</dbReference>
<gene>
    <name evidence="3" type="ORF">CVO77_04505</name>
</gene>
<feature type="chain" id="PRO_5015658948" description="Deacetylase PdaC domain-containing protein" evidence="1">
    <location>
        <begin position="22"/>
        <end position="277"/>
    </location>
</feature>
<dbReference type="AlphaFoldDB" id="A0A2S8B5Y8"/>
<feature type="domain" description="Deacetylase PdaC" evidence="2">
    <location>
        <begin position="62"/>
        <end position="151"/>
    </location>
</feature>
<keyword evidence="1" id="KW-0732">Signal</keyword>
<accession>A0A2S8B5Y8</accession>
<sequence length="277" mass="29972">MTTRFHQPIAALLLASLPLLAACSQKAQTPAEKAAAAAVPGAPPGGADDVMARQATASNVREANDLVEFAYSYPVDAARIPALAKWLDNDRVVKRDALIAEARRDRAAAKKEGFPYHAHSYIQSWKRVTSTPRFLSLSSEIGTYMGGAHGMQSFDTLIWDRGSASRLKPLDLFTSPAAFDNAAKDDLCVGIERAKTARGVTWSREPGSPFSACPVPSAQTIWLGSSDGRYLDRLTIAIGPYEIGPYVEGSYTINLPMSGALVNAVKREYQRDFLPIN</sequence>